<evidence type="ECO:0000256" key="2">
    <source>
        <dbReference type="ARBA" id="ARBA00022840"/>
    </source>
</evidence>
<feature type="region of interest" description="Disordered" evidence="3">
    <location>
        <begin position="1253"/>
        <end position="1315"/>
    </location>
</feature>
<dbReference type="InterPro" id="IPR027417">
    <property type="entry name" value="P-loop_NTPase"/>
</dbReference>
<dbReference type="GO" id="GO:0005739">
    <property type="term" value="C:mitochondrion"/>
    <property type="evidence" value="ECO:0007669"/>
    <property type="project" value="TreeGrafter"/>
</dbReference>
<keyword evidence="1" id="KW-0547">Nucleotide-binding</keyword>
<feature type="compositionally biased region" description="Low complexity" evidence="3">
    <location>
        <begin position="855"/>
        <end position="866"/>
    </location>
</feature>
<reference evidence="7" key="1">
    <citation type="submission" date="2017-03" db="EMBL/GenBank/DDBJ databases">
        <authorList>
            <person name="Sharma R."/>
            <person name="Thines M."/>
        </authorList>
    </citation>
    <scope>NUCLEOTIDE SEQUENCE [LARGE SCALE GENOMIC DNA]</scope>
</reference>
<dbReference type="InterPro" id="IPR050334">
    <property type="entry name" value="Molybdenum_import_ModC"/>
</dbReference>
<dbReference type="SMART" id="SM00382">
    <property type="entry name" value="AAA"/>
    <property type="match status" value="2"/>
</dbReference>
<dbReference type="PANTHER" id="PTHR43514:SF4">
    <property type="entry name" value="ABC TRANSPORTER I FAMILY MEMBER 10"/>
    <property type="match status" value="1"/>
</dbReference>
<dbReference type="Proteomes" id="UP000192927">
    <property type="component" value="Unassembled WGS sequence"/>
</dbReference>
<dbReference type="SUPFAM" id="SSF50998">
    <property type="entry name" value="Quinoprotein alcohol dehydrogenase-like"/>
    <property type="match status" value="1"/>
</dbReference>
<dbReference type="SUPFAM" id="SSF81383">
    <property type="entry name" value="F-box domain"/>
    <property type="match status" value="1"/>
</dbReference>
<dbReference type="InterPro" id="IPR036322">
    <property type="entry name" value="WD40_repeat_dom_sf"/>
</dbReference>
<dbReference type="GO" id="GO:0016887">
    <property type="term" value="F:ATP hydrolysis activity"/>
    <property type="evidence" value="ECO:0007669"/>
    <property type="project" value="InterPro"/>
</dbReference>
<dbReference type="SUPFAM" id="SSF50978">
    <property type="entry name" value="WD40 repeat-like"/>
    <property type="match status" value="1"/>
</dbReference>
<feature type="region of interest" description="Disordered" evidence="3">
    <location>
        <begin position="1690"/>
        <end position="1763"/>
    </location>
</feature>
<feature type="region of interest" description="Disordered" evidence="3">
    <location>
        <begin position="1535"/>
        <end position="1557"/>
    </location>
</feature>
<dbReference type="CDD" id="cd09917">
    <property type="entry name" value="F-box_SF"/>
    <property type="match status" value="1"/>
</dbReference>
<dbReference type="SMART" id="SM00256">
    <property type="entry name" value="FBOX"/>
    <property type="match status" value="1"/>
</dbReference>
<dbReference type="InterPro" id="IPR011047">
    <property type="entry name" value="Quinoprotein_ADH-like_sf"/>
</dbReference>
<evidence type="ECO:0000259" key="4">
    <source>
        <dbReference type="PROSITE" id="PS50181"/>
    </source>
</evidence>
<evidence type="ECO:0000256" key="1">
    <source>
        <dbReference type="ARBA" id="ARBA00022741"/>
    </source>
</evidence>
<dbReference type="Pfam" id="PF12937">
    <property type="entry name" value="F-box-like"/>
    <property type="match status" value="1"/>
</dbReference>
<dbReference type="Gene3D" id="2.130.10.10">
    <property type="entry name" value="YVTN repeat-like/Quinoprotein amine dehydrogenase"/>
    <property type="match status" value="1"/>
</dbReference>
<dbReference type="EMBL" id="FWEW01001088">
    <property type="protein sequence ID" value="SLM36504.1"/>
    <property type="molecule type" value="Genomic_DNA"/>
</dbReference>
<dbReference type="InterPro" id="IPR001810">
    <property type="entry name" value="F-box_dom"/>
</dbReference>
<organism evidence="6 7">
    <name type="scientific">Lasallia pustulata</name>
    <dbReference type="NCBI Taxonomy" id="136370"/>
    <lineage>
        <taxon>Eukaryota</taxon>
        <taxon>Fungi</taxon>
        <taxon>Dikarya</taxon>
        <taxon>Ascomycota</taxon>
        <taxon>Pezizomycotina</taxon>
        <taxon>Lecanoromycetes</taxon>
        <taxon>OSLEUM clade</taxon>
        <taxon>Umbilicariomycetidae</taxon>
        <taxon>Umbilicariales</taxon>
        <taxon>Umbilicariaceae</taxon>
        <taxon>Lasallia</taxon>
    </lineage>
</organism>
<dbReference type="PROSITE" id="PS50181">
    <property type="entry name" value="FBOX"/>
    <property type="match status" value="1"/>
</dbReference>
<accession>A0A1W5D055</accession>
<keyword evidence="2" id="KW-0067">ATP-binding</keyword>
<dbReference type="SUPFAM" id="SSF52540">
    <property type="entry name" value="P-loop containing nucleoside triphosphate hydrolases"/>
    <property type="match status" value="2"/>
</dbReference>
<feature type="domain" description="ABC transporter" evidence="5">
    <location>
        <begin position="36"/>
        <end position="255"/>
    </location>
</feature>
<dbReference type="Pfam" id="PF00005">
    <property type="entry name" value="ABC_tran"/>
    <property type="match status" value="2"/>
</dbReference>
<dbReference type="Gene3D" id="1.20.1280.50">
    <property type="match status" value="1"/>
</dbReference>
<evidence type="ECO:0000256" key="3">
    <source>
        <dbReference type="SAM" id="MobiDB-lite"/>
    </source>
</evidence>
<evidence type="ECO:0000259" key="5">
    <source>
        <dbReference type="PROSITE" id="PS50893"/>
    </source>
</evidence>
<feature type="compositionally biased region" description="Basic and acidic residues" evidence="3">
    <location>
        <begin position="524"/>
        <end position="541"/>
    </location>
</feature>
<dbReference type="PROSITE" id="PS50893">
    <property type="entry name" value="ABC_TRANSPORTER_2"/>
    <property type="match status" value="1"/>
</dbReference>
<feature type="region of interest" description="Disordered" evidence="3">
    <location>
        <begin position="1619"/>
        <end position="1654"/>
    </location>
</feature>
<evidence type="ECO:0000313" key="6">
    <source>
        <dbReference type="EMBL" id="SLM36504.1"/>
    </source>
</evidence>
<proteinExistence type="predicted"/>
<feature type="domain" description="F-box" evidence="4">
    <location>
        <begin position="741"/>
        <end position="787"/>
    </location>
</feature>
<dbReference type="InterPro" id="IPR003593">
    <property type="entry name" value="AAA+_ATPase"/>
</dbReference>
<dbReference type="InterPro" id="IPR015943">
    <property type="entry name" value="WD40/YVTN_repeat-like_dom_sf"/>
</dbReference>
<keyword evidence="7" id="KW-1185">Reference proteome</keyword>
<feature type="region of interest" description="Disordered" evidence="3">
    <location>
        <begin position="636"/>
        <end position="669"/>
    </location>
</feature>
<dbReference type="PANTHER" id="PTHR43514">
    <property type="entry name" value="ABC TRANSPORTER I FAMILY MEMBER 10"/>
    <property type="match status" value="1"/>
</dbReference>
<name>A0A1W5D055_9LECA</name>
<dbReference type="InterPro" id="IPR003439">
    <property type="entry name" value="ABC_transporter-like_ATP-bd"/>
</dbReference>
<protein>
    <submittedName>
        <fullName evidence="6">WD40/YVTN repeat-like-containing domain</fullName>
    </submittedName>
</protein>
<feature type="region of interest" description="Disordered" evidence="3">
    <location>
        <begin position="847"/>
        <end position="877"/>
    </location>
</feature>
<dbReference type="GO" id="GO:0005524">
    <property type="term" value="F:ATP binding"/>
    <property type="evidence" value="ECO:0007669"/>
    <property type="project" value="UniProtKB-KW"/>
</dbReference>
<feature type="compositionally biased region" description="Polar residues" evidence="3">
    <location>
        <begin position="636"/>
        <end position="649"/>
    </location>
</feature>
<feature type="compositionally biased region" description="Low complexity" evidence="3">
    <location>
        <begin position="1271"/>
        <end position="1280"/>
    </location>
</feature>
<feature type="region of interest" description="Disordered" evidence="3">
    <location>
        <begin position="521"/>
        <end position="543"/>
    </location>
</feature>
<evidence type="ECO:0000313" key="7">
    <source>
        <dbReference type="Proteomes" id="UP000192927"/>
    </source>
</evidence>
<dbReference type="InterPro" id="IPR036047">
    <property type="entry name" value="F-box-like_dom_sf"/>
</dbReference>
<sequence length="1763" mass="193594">MFPNLSLSIASFSSEPQYWCILGPSSSGRTTLLEILRGRHFCSPPTARTFPYLSSEDISLKDRRLRLPGRAIQYVGFNGEGGGSGGSGARGAFLSARYESRREGTDFLLLDYLKGQTQLNPDESLYDGRVDDDILARVTKDLQLEALLDMPIANLSNGQTRRARIAKALLGRPEVLLLDEPFMGLDPPTLTKLSPLLYRLAENHSPRLVLALRQQDPLPEWITHLIYLGPSLHISGQGVKDDVLRNLSEQIEKAASFDNVLRPAHLPRTMTEIGRKLTPTGIHPLGLESLRSYKQLTREQLNNLATMRITKPLYNRAKARYESGERGYPLFTQLGLKLPIHDYRTKYSIEGFSPEDKKVPVIGEPLVEMSGVIVKYGDKQVLGDWIQIIDGQPKKGLWWRICRGQRWGVFGPNGSGKTTLLSLMCSDHPQTYSLPIKLFGRSRLPSPGQPGISIFDIQARIGQSSPEIHAFFPRNLTIRQTIENAWADTFLAKPLMTHERDLRVDACLRWFQPELDASYNPATEKVDHDSSTKHDSIDSDPKSPVQLNDFSAGSYRVRSVDWADNVRFGDATFSAQRVALFIRAIIKQPDLLILDEAFSGMDDVFFTHHFLFPLFMQPEPFKESNTVLSTSIFQANQPQPNQHGLNNDDNPLPSLFPSGERQGASTLRTSGAKTALASVAVVNGALATPSRRLSEDKPSKGRSPVDRIAEYENAMLQPISKKDQGPRFRIVQMSQKRSNGSSAIAGFPNELLTHILSYLPPTSLSAVSLVSRRFHTLVTTQHAWRAAFSRFFPGPDAMATRDDVSEQHTGNTEDVTVQRRVFTRLTALASWRSEYILRTRLLRSLGRGKPAQDHSQGSSGQSRSGPGHNGNAQTTYNSNLSTTVNHIQATFGTGLNKRLPRFIHGADEVGLACSSDPSNGKVDHWGFGDPHLFLQFADRFPGETEYGLGAGDVVGVPNSMDISQTYGMVYAEGWPGGVVYYRSTEEQRGRQLATSLDISMPELGIPKIDGDKESLCSVWIAKTSSVPTLTEGLVGIMSGSSYGVVTAYSLGTNTIQERRLERGEITARWILSPGVAIVAIAVDESYSVQRHAHERIWAVVLNALGELFYITGVPTRPIIGRAQRLNDPALEQLAWETGRTVHWSLVEPTRRVARPDPFDSPGVVGTYSPRTSWNGMGLSKEQIRSETHEIEAYMKHKPQHFRKVCHGWDMRRQLEVDFAGGDESGAQEGLVVIGCGVDEGNIASIKRFTRSLAKTTDDGSQDTGHTGDRTVSVPSSPPKVTSLFGGVIATPAEATRVSDNAPPRRPSSAPKYPEEEVEEWCTSELSFGGLKAIQITTTAIDKSTYALLTISEDPILSMAGSSIASSPTSTPLGQTSTSIQASDLPGQRARFLAAGTKIGTILIWDMRAPIASNSILVNTINPVLIIHTDSPQISCLALSALYLVHGGNDGLVQAWDPLASNTQPIRTLNSRFSSRARRRLVQAEASIQGVGINLFAAGALCLDPDPTVLRGMVSVGTHLRYWSFSSSAADQYKSSKRRLRRSERGSNQGSERISGTGRGVLKDYIANEKLELQREKEHKRKEQERLAGRFGVDLLGPGATEDEILAYATLLSEEALLTDEQRRKSESEGSTGEGAVEDLVNLSTPSRNVKDQEDDSDIAEAIRLSLQDADVIPATDNGVFTDIPIRYAENRKAPSSSPSRVGIGSGGSRSPEADDLDFALQLSLAEQKSRQEQGVSEEFPVLAISPNHTPTGSSKGKGKRRAF</sequence>
<dbReference type="Gene3D" id="3.40.50.300">
    <property type="entry name" value="P-loop containing nucleotide triphosphate hydrolases"/>
    <property type="match status" value="2"/>
</dbReference>